<evidence type="ECO:0000256" key="12">
    <source>
        <dbReference type="ARBA" id="ARBA00023027"/>
    </source>
</evidence>
<reference evidence="20" key="1">
    <citation type="submission" date="2021-12" db="EMBL/GenBank/DDBJ databases">
        <title>Seventy-eight entire mitochondrial genomes and nuclear rRNA genes provide insight into the phylogeny of the hard ticks, particularly the Haemaphysalis species, Am. (Africaniella) transversale and Robertsicus elaphense.</title>
        <authorList>
            <person name="Kelava S."/>
            <person name="Mans B.J."/>
            <person name="Apanaskevich D.A."/>
            <person name="Shao R."/>
            <person name="Barker D."/>
            <person name="Nakao R."/>
            <person name="Barker S.C."/>
            <person name="Okamoto K."/>
            <person name="Tamada K."/>
            <person name="Ito T."/>
            <person name="Honda T."/>
            <person name="Sato F."/>
            <person name="Torikai H."/>
            <person name="Kawabata H."/>
        </authorList>
    </citation>
    <scope>NUCLEOTIDE SEQUENCE</scope>
</reference>
<protein>
    <recommendedName>
        <fullName evidence="5 17">NADH-ubiquinone oxidoreductase chain 4</fullName>
        <ecNumber evidence="4 17">7.1.1.2</ecNumber>
    </recommendedName>
</protein>
<dbReference type="GO" id="GO:0008137">
    <property type="term" value="F:NADH dehydrogenase (ubiquinone) activity"/>
    <property type="evidence" value="ECO:0007669"/>
    <property type="project" value="UniProtKB-UniRule"/>
</dbReference>
<keyword evidence="7 17" id="KW-0679">Respiratory chain</keyword>
<feature type="domain" description="NADH:quinone oxidoreductase/Mrp antiporter transmembrane" evidence="18">
    <location>
        <begin position="100"/>
        <end position="381"/>
    </location>
</feature>
<keyword evidence="6 17" id="KW-0813">Transport</keyword>
<feature type="transmembrane region" description="Helical" evidence="17">
    <location>
        <begin position="107"/>
        <end position="125"/>
    </location>
</feature>
<dbReference type="GO" id="GO:0031966">
    <property type="term" value="C:mitochondrial membrane"/>
    <property type="evidence" value="ECO:0007669"/>
    <property type="project" value="UniProtKB-SubCell"/>
</dbReference>
<name>A0A977XWI8_9ACAR</name>
<dbReference type="PANTHER" id="PTHR43507">
    <property type="entry name" value="NADH-UBIQUINONE OXIDOREDUCTASE CHAIN 4"/>
    <property type="match status" value="1"/>
</dbReference>
<dbReference type="GO" id="GO:0048039">
    <property type="term" value="F:ubiquinone binding"/>
    <property type="evidence" value="ECO:0007669"/>
    <property type="project" value="TreeGrafter"/>
</dbReference>
<feature type="transmembrane region" description="Helical" evidence="17">
    <location>
        <begin position="336"/>
        <end position="354"/>
    </location>
</feature>
<gene>
    <name evidence="20" type="primary">ND4</name>
</gene>
<evidence type="ECO:0000256" key="1">
    <source>
        <dbReference type="ARBA" id="ARBA00003257"/>
    </source>
</evidence>
<evidence type="ECO:0000256" key="16">
    <source>
        <dbReference type="ARBA" id="ARBA00049551"/>
    </source>
</evidence>
<feature type="transmembrane region" description="Helical" evidence="17">
    <location>
        <begin position="237"/>
        <end position="259"/>
    </location>
</feature>
<dbReference type="Pfam" id="PF01059">
    <property type="entry name" value="Oxidored_q5_N"/>
    <property type="match status" value="1"/>
</dbReference>
<evidence type="ECO:0000256" key="2">
    <source>
        <dbReference type="ARBA" id="ARBA00004225"/>
    </source>
</evidence>
<sequence length="438" mass="51475">MYLIPLFLMFWMISFYTGMEMLFLLFMMMIFYFVQYAKGSESQILFSLMGDLMSINLFLLSIWIGLLMMLASSKENLLNNKSFMFYLYLILFLLFMCFFSTNLLMFFFFFESILFPIVMMIFNWGNQPERLQAGVYMLLYTLTGSMPLLVMMMMYSEFSFNYFLLDWMKTKNTGMLFFLMVFGFLVKVPMFFTHLWLPKAHVEAPIAGSMILAAVLLKLGIYGLYRFKCYYMLEVMELGYILAVVSIFGGMYVGMMCVFQTDIKSLIAYSSVCHMGLVLGSFMNLNYWGTYGGLLMMLGHGLCSSGLFCLGNILYERFFTRSVMLLKGMMKIFPNLSLWWFLMSIINMSAPPSMNLMGELFLMGSLMKFSIIFMFPLMMISFLSACYSLYLFSYVNHGEGWVLWSVKNIFVREYVIIFFHFFPLLLWIFKMDLFTIWI</sequence>
<dbReference type="GO" id="GO:0015990">
    <property type="term" value="P:electron transport coupled proton transport"/>
    <property type="evidence" value="ECO:0007669"/>
    <property type="project" value="TreeGrafter"/>
</dbReference>
<feature type="transmembrane region" description="Helical" evidence="17">
    <location>
        <begin position="137"/>
        <end position="155"/>
    </location>
</feature>
<dbReference type="GO" id="GO:0042773">
    <property type="term" value="P:ATP synthesis coupled electron transport"/>
    <property type="evidence" value="ECO:0007669"/>
    <property type="project" value="InterPro"/>
</dbReference>
<keyword evidence="10 17" id="KW-0249">Electron transport</keyword>
<comment type="function">
    <text evidence="1">Core subunit of the mitochondrial membrane respiratory chain NADH dehydrogenase (Complex I) that is believed to belong to the minimal assembly required for catalysis. Complex I functions in the transfer of electrons from NADH to the respiratory chain. The immediate electron acceptor for the enzyme is believed to be ubiquinone.</text>
</comment>
<evidence type="ECO:0000256" key="10">
    <source>
        <dbReference type="ARBA" id="ARBA00022982"/>
    </source>
</evidence>
<feature type="domain" description="NADH:ubiquinone oxidoreductase chain 4 N-terminal" evidence="19">
    <location>
        <begin position="3"/>
        <end position="96"/>
    </location>
</feature>
<feature type="transmembrane region" description="Helical" evidence="17">
    <location>
        <begin position="411"/>
        <end position="429"/>
    </location>
</feature>
<evidence type="ECO:0000256" key="7">
    <source>
        <dbReference type="ARBA" id="ARBA00022660"/>
    </source>
</evidence>
<dbReference type="GO" id="GO:0003954">
    <property type="term" value="F:NADH dehydrogenase activity"/>
    <property type="evidence" value="ECO:0007669"/>
    <property type="project" value="TreeGrafter"/>
</dbReference>
<feature type="transmembrane region" description="Helical" evidence="17">
    <location>
        <begin position="366"/>
        <end position="390"/>
    </location>
</feature>
<evidence type="ECO:0000256" key="15">
    <source>
        <dbReference type="ARBA" id="ARBA00023136"/>
    </source>
</evidence>
<comment type="subcellular location">
    <subcellularLocation>
        <location evidence="2 17">Mitochondrion membrane</location>
        <topology evidence="2 17">Multi-pass membrane protein</topology>
    </subcellularLocation>
</comment>
<evidence type="ECO:0000256" key="5">
    <source>
        <dbReference type="ARBA" id="ARBA00021006"/>
    </source>
</evidence>
<dbReference type="CTD" id="4538"/>
<feature type="transmembrane region" description="Helical" evidence="17">
    <location>
        <begin position="204"/>
        <end position="225"/>
    </location>
</feature>
<dbReference type="Pfam" id="PF00361">
    <property type="entry name" value="Proton_antipo_M"/>
    <property type="match status" value="1"/>
</dbReference>
<evidence type="ECO:0000256" key="11">
    <source>
        <dbReference type="ARBA" id="ARBA00022989"/>
    </source>
</evidence>
<feature type="transmembrane region" description="Helical" evidence="17">
    <location>
        <begin position="53"/>
        <end position="71"/>
    </location>
</feature>
<proteinExistence type="inferred from homology"/>
<feature type="transmembrane region" description="Helical" evidence="17">
    <location>
        <begin position="7"/>
        <end position="33"/>
    </location>
</feature>
<comment type="similarity">
    <text evidence="3 17">Belongs to the complex I subunit 4 family.</text>
</comment>
<organism evidence="20">
    <name type="scientific">Ixodes columnae</name>
    <dbReference type="NCBI Taxonomy" id="1338503"/>
    <lineage>
        <taxon>Eukaryota</taxon>
        <taxon>Metazoa</taxon>
        <taxon>Ecdysozoa</taxon>
        <taxon>Arthropoda</taxon>
        <taxon>Chelicerata</taxon>
        <taxon>Arachnida</taxon>
        <taxon>Acari</taxon>
        <taxon>Parasitiformes</taxon>
        <taxon>Ixodida</taxon>
        <taxon>Ixodoidea</taxon>
        <taxon>Ixodidae</taxon>
        <taxon>Ixodinae</taxon>
        <taxon>Ixodes</taxon>
    </lineage>
</organism>
<accession>A0A977XWI8</accession>
<dbReference type="GeneID" id="76341712"/>
<evidence type="ECO:0000259" key="18">
    <source>
        <dbReference type="Pfam" id="PF00361"/>
    </source>
</evidence>
<dbReference type="InterPro" id="IPR001750">
    <property type="entry name" value="ND/Mrp_TM"/>
</dbReference>
<geneLocation type="mitochondrion" evidence="20"/>
<evidence type="ECO:0000256" key="17">
    <source>
        <dbReference type="RuleBase" id="RU003297"/>
    </source>
</evidence>
<dbReference type="InterPro" id="IPR003918">
    <property type="entry name" value="NADH_UbQ_OxRdtase"/>
</dbReference>
<keyword evidence="15 17" id="KW-0472">Membrane</keyword>
<feature type="transmembrane region" description="Helical" evidence="17">
    <location>
        <begin position="175"/>
        <end position="197"/>
    </location>
</feature>
<evidence type="ECO:0000256" key="4">
    <source>
        <dbReference type="ARBA" id="ARBA00012944"/>
    </source>
</evidence>
<dbReference type="RefSeq" id="YP_010534098.1">
    <property type="nucleotide sequence ID" value="NC_067861.1"/>
</dbReference>
<evidence type="ECO:0000256" key="3">
    <source>
        <dbReference type="ARBA" id="ARBA00009025"/>
    </source>
</evidence>
<keyword evidence="13 17" id="KW-0830">Ubiquinone</keyword>
<evidence type="ECO:0000256" key="13">
    <source>
        <dbReference type="ARBA" id="ARBA00023075"/>
    </source>
</evidence>
<dbReference type="PANTHER" id="PTHR43507:SF20">
    <property type="entry name" value="NADH-UBIQUINONE OXIDOREDUCTASE CHAIN 4"/>
    <property type="match status" value="1"/>
</dbReference>
<evidence type="ECO:0000256" key="9">
    <source>
        <dbReference type="ARBA" id="ARBA00022967"/>
    </source>
</evidence>
<keyword evidence="14 17" id="KW-0496">Mitochondrion</keyword>
<keyword evidence="11 17" id="KW-1133">Transmembrane helix</keyword>
<comment type="catalytic activity">
    <reaction evidence="16 17">
        <text>a ubiquinone + NADH + 5 H(+)(in) = a ubiquinol + NAD(+) + 4 H(+)(out)</text>
        <dbReference type="Rhea" id="RHEA:29091"/>
        <dbReference type="Rhea" id="RHEA-COMP:9565"/>
        <dbReference type="Rhea" id="RHEA-COMP:9566"/>
        <dbReference type="ChEBI" id="CHEBI:15378"/>
        <dbReference type="ChEBI" id="CHEBI:16389"/>
        <dbReference type="ChEBI" id="CHEBI:17976"/>
        <dbReference type="ChEBI" id="CHEBI:57540"/>
        <dbReference type="ChEBI" id="CHEBI:57945"/>
        <dbReference type="EC" id="7.1.1.2"/>
    </reaction>
</comment>
<dbReference type="EMBL" id="OL741746">
    <property type="protein sequence ID" value="UXX50310.1"/>
    <property type="molecule type" value="Genomic_DNA"/>
</dbReference>
<keyword evidence="8 17" id="KW-0812">Transmembrane</keyword>
<evidence type="ECO:0000259" key="19">
    <source>
        <dbReference type="Pfam" id="PF01059"/>
    </source>
</evidence>
<dbReference type="EC" id="7.1.1.2" evidence="4 17"/>
<dbReference type="PRINTS" id="PR01437">
    <property type="entry name" value="NUOXDRDTASE4"/>
</dbReference>
<evidence type="ECO:0000256" key="6">
    <source>
        <dbReference type="ARBA" id="ARBA00022448"/>
    </source>
</evidence>
<feature type="transmembrane region" description="Helical" evidence="17">
    <location>
        <begin position="83"/>
        <end position="101"/>
    </location>
</feature>
<dbReference type="AlphaFoldDB" id="A0A977XWI8"/>
<evidence type="ECO:0000256" key="8">
    <source>
        <dbReference type="ARBA" id="ARBA00022692"/>
    </source>
</evidence>
<evidence type="ECO:0000313" key="20">
    <source>
        <dbReference type="EMBL" id="UXX50310.1"/>
    </source>
</evidence>
<dbReference type="InterPro" id="IPR000260">
    <property type="entry name" value="NADH4_N"/>
</dbReference>
<keyword evidence="12 17" id="KW-0520">NAD</keyword>
<keyword evidence="9" id="KW-1278">Translocase</keyword>
<evidence type="ECO:0000256" key="14">
    <source>
        <dbReference type="ARBA" id="ARBA00023128"/>
    </source>
</evidence>
<feature type="transmembrane region" description="Helical" evidence="17">
    <location>
        <begin position="266"/>
        <end position="288"/>
    </location>
</feature>
<feature type="transmembrane region" description="Helical" evidence="17">
    <location>
        <begin position="294"/>
        <end position="315"/>
    </location>
</feature>
<comment type="function">
    <text evidence="17">Core subunit of the mitochondrial membrane respiratory chain NADH dehydrogenase (Complex I) which catalyzes electron transfer from NADH through the respiratory chain, using ubiquinone as an electron acceptor. Essential for the catalytic activity and assembly of complex I.</text>
</comment>